<name>A0A915JD86_ROMCU</name>
<organism evidence="1 2">
    <name type="scientific">Romanomermis culicivorax</name>
    <name type="common">Nematode worm</name>
    <dbReference type="NCBI Taxonomy" id="13658"/>
    <lineage>
        <taxon>Eukaryota</taxon>
        <taxon>Metazoa</taxon>
        <taxon>Ecdysozoa</taxon>
        <taxon>Nematoda</taxon>
        <taxon>Enoplea</taxon>
        <taxon>Dorylaimia</taxon>
        <taxon>Mermithida</taxon>
        <taxon>Mermithoidea</taxon>
        <taxon>Mermithidae</taxon>
        <taxon>Romanomermis</taxon>
    </lineage>
</organism>
<protein>
    <submittedName>
        <fullName evidence="2">Uncharacterized protein</fullName>
    </submittedName>
</protein>
<sequence>MELSNEVEKISYFNFLMNIIIYDIHQTRKNKNTINRKEGILQMVDNISMENSNAQFISG</sequence>
<reference evidence="2" key="1">
    <citation type="submission" date="2022-11" db="UniProtKB">
        <authorList>
            <consortium name="WormBaseParasite"/>
        </authorList>
    </citation>
    <scope>IDENTIFICATION</scope>
</reference>
<dbReference type="AlphaFoldDB" id="A0A915JD86"/>
<evidence type="ECO:0000313" key="2">
    <source>
        <dbReference type="WBParaSite" id="nRc.2.0.1.t23581-RA"/>
    </source>
</evidence>
<keyword evidence="1" id="KW-1185">Reference proteome</keyword>
<dbReference type="Proteomes" id="UP000887565">
    <property type="component" value="Unplaced"/>
</dbReference>
<dbReference type="WBParaSite" id="nRc.2.0.1.t23581-RA">
    <property type="protein sequence ID" value="nRc.2.0.1.t23581-RA"/>
    <property type="gene ID" value="nRc.2.0.1.g23581"/>
</dbReference>
<accession>A0A915JD86</accession>
<proteinExistence type="predicted"/>
<evidence type="ECO:0000313" key="1">
    <source>
        <dbReference type="Proteomes" id="UP000887565"/>
    </source>
</evidence>